<reference evidence="3" key="1">
    <citation type="submission" date="2020-10" db="EMBL/GenBank/DDBJ databases">
        <authorList>
            <person name="Kikuchi T."/>
        </authorList>
    </citation>
    <scope>NUCLEOTIDE SEQUENCE</scope>
    <source>
        <strain evidence="3">NKZ352</strain>
    </source>
</reference>
<dbReference type="OrthoDB" id="5856122at2759"/>
<feature type="chain" id="PRO_5035752686" description="Secreted protein" evidence="2">
    <location>
        <begin position="49"/>
        <end position="148"/>
    </location>
</feature>
<protein>
    <recommendedName>
        <fullName evidence="5">Secreted protein</fullName>
    </recommendedName>
</protein>
<sequence length="148" mass="16524">MTLHATVAHFISFRYPKSRTSAIMSGNSSTPLLLTITVALAALAAVSADCGCGPQCVNYADASRCTRCCTATVKRSLFLPKEKPRRHHFLLPPDDSGAIKTPMWLQNFSASRPKSHRTHRHRHARKRRVSRSLQPLLLTNILKLLDDH</sequence>
<gene>
    <name evidence="3" type="ORF">CAUJ_LOCUS6774</name>
</gene>
<dbReference type="EMBL" id="CAJGYM010000018">
    <property type="protein sequence ID" value="CAD6190855.1"/>
    <property type="molecule type" value="Genomic_DNA"/>
</dbReference>
<feature type="compositionally biased region" description="Basic residues" evidence="1">
    <location>
        <begin position="113"/>
        <end position="129"/>
    </location>
</feature>
<dbReference type="AlphaFoldDB" id="A0A8S1H605"/>
<evidence type="ECO:0008006" key="5">
    <source>
        <dbReference type="Google" id="ProtNLM"/>
    </source>
</evidence>
<evidence type="ECO:0000256" key="1">
    <source>
        <dbReference type="SAM" id="MobiDB-lite"/>
    </source>
</evidence>
<comment type="caution">
    <text evidence="3">The sequence shown here is derived from an EMBL/GenBank/DDBJ whole genome shotgun (WGS) entry which is preliminary data.</text>
</comment>
<feature type="signal peptide" evidence="2">
    <location>
        <begin position="1"/>
        <end position="48"/>
    </location>
</feature>
<proteinExistence type="predicted"/>
<keyword evidence="4" id="KW-1185">Reference proteome</keyword>
<accession>A0A8S1H605</accession>
<organism evidence="3 4">
    <name type="scientific">Caenorhabditis auriculariae</name>
    <dbReference type="NCBI Taxonomy" id="2777116"/>
    <lineage>
        <taxon>Eukaryota</taxon>
        <taxon>Metazoa</taxon>
        <taxon>Ecdysozoa</taxon>
        <taxon>Nematoda</taxon>
        <taxon>Chromadorea</taxon>
        <taxon>Rhabditida</taxon>
        <taxon>Rhabditina</taxon>
        <taxon>Rhabditomorpha</taxon>
        <taxon>Rhabditoidea</taxon>
        <taxon>Rhabditidae</taxon>
        <taxon>Peloderinae</taxon>
        <taxon>Caenorhabditis</taxon>
    </lineage>
</organism>
<evidence type="ECO:0000313" key="4">
    <source>
        <dbReference type="Proteomes" id="UP000835052"/>
    </source>
</evidence>
<keyword evidence="2" id="KW-0732">Signal</keyword>
<evidence type="ECO:0000256" key="2">
    <source>
        <dbReference type="SAM" id="SignalP"/>
    </source>
</evidence>
<dbReference type="Proteomes" id="UP000835052">
    <property type="component" value="Unassembled WGS sequence"/>
</dbReference>
<feature type="region of interest" description="Disordered" evidence="1">
    <location>
        <begin position="110"/>
        <end position="129"/>
    </location>
</feature>
<evidence type="ECO:0000313" key="3">
    <source>
        <dbReference type="EMBL" id="CAD6190855.1"/>
    </source>
</evidence>
<name>A0A8S1H605_9PELO</name>